<organism evidence="1 3">
    <name type="scientific">Bacillus canaveralius</name>
    <dbReference type="NCBI Taxonomy" id="1403243"/>
    <lineage>
        <taxon>Bacteria</taxon>
        <taxon>Bacillati</taxon>
        <taxon>Bacillota</taxon>
        <taxon>Bacilli</taxon>
        <taxon>Bacillales</taxon>
        <taxon>Bacillaceae</taxon>
        <taxon>Bacillus</taxon>
    </lineage>
</organism>
<gene>
    <name evidence="1" type="ORF">CU635_16965</name>
    <name evidence="2" type="ORF">CVD25_08405</name>
</gene>
<sequence length="182" mass="20983">MINELVNELESKINLMKGESEAFKAKVRELLSVKRSSAKRLLPFFSYSIILDNNANGKHTIYGNFNIINHSPSPLYNPKFVLKIKSDHAFDFSGKYIMPTQHIKIENLQWKLVENKNENEAMEYWFTPTGAEQIDPDQTLSFSNFQIRFQNEASGYINVEGHVYVRDINEGMPSLNSINISF</sequence>
<reference evidence="2 4" key="2">
    <citation type="submission" date="2017-12" db="EMBL/GenBank/DDBJ databases">
        <title>Comparative Functional Genomics of Dry Heat Resistant strains isolated from the Viking Spacecraft.</title>
        <authorList>
            <person name="Seuylemezian A."/>
            <person name="Cooper K."/>
            <person name="Vaishampayan P."/>
        </authorList>
    </citation>
    <scope>NUCLEOTIDE SEQUENCE [LARGE SCALE GENOMIC DNA]</scope>
    <source>
        <strain evidence="2 4">ATCC 29669</strain>
    </source>
</reference>
<reference evidence="1 3" key="1">
    <citation type="submission" date="2017-11" db="EMBL/GenBank/DDBJ databases">
        <title>Comparitive Functional Genomics of Dry Heat Resistant strains isolated from the Viking Spacecraft.</title>
        <authorList>
            <person name="Seuylemezian A."/>
            <person name="Cooper K."/>
            <person name="Vaishampayan P."/>
        </authorList>
    </citation>
    <scope>NUCLEOTIDE SEQUENCE [LARGE SCALE GENOMIC DNA]</scope>
    <source>
        <strain evidence="1 3">M4.6</strain>
    </source>
</reference>
<accession>A0A2N5GIE2</accession>
<evidence type="ECO:0000313" key="2">
    <source>
        <dbReference type="EMBL" id="PLR98379.1"/>
    </source>
</evidence>
<dbReference type="AlphaFoldDB" id="A0A2N5GIE2"/>
<keyword evidence="4" id="KW-1185">Reference proteome</keyword>
<proteinExistence type="predicted"/>
<dbReference type="RefSeq" id="WP_101578570.1">
    <property type="nucleotide sequence ID" value="NZ_PGVA01000044.1"/>
</dbReference>
<dbReference type="Proteomes" id="UP000235114">
    <property type="component" value="Unassembled WGS sequence"/>
</dbReference>
<evidence type="ECO:0000313" key="3">
    <source>
        <dbReference type="Proteomes" id="UP000234951"/>
    </source>
</evidence>
<dbReference type="OrthoDB" id="2679997at2"/>
<protein>
    <submittedName>
        <fullName evidence="1">Uncharacterized protein</fullName>
    </submittedName>
</protein>
<dbReference type="Proteomes" id="UP000234951">
    <property type="component" value="Unassembled WGS sequence"/>
</dbReference>
<name>A0A2N5GIE2_9BACI</name>
<comment type="caution">
    <text evidence="1">The sequence shown here is derived from an EMBL/GenBank/DDBJ whole genome shotgun (WGS) entry which is preliminary data.</text>
</comment>
<evidence type="ECO:0000313" key="4">
    <source>
        <dbReference type="Proteomes" id="UP000235114"/>
    </source>
</evidence>
<dbReference type="EMBL" id="PGVD01000022">
    <property type="protein sequence ID" value="PLR98379.1"/>
    <property type="molecule type" value="Genomic_DNA"/>
</dbReference>
<evidence type="ECO:0000313" key="1">
    <source>
        <dbReference type="EMBL" id="PLR80743.1"/>
    </source>
</evidence>
<dbReference type="EMBL" id="PGVA01000044">
    <property type="protein sequence ID" value="PLR80743.1"/>
    <property type="molecule type" value="Genomic_DNA"/>
</dbReference>